<dbReference type="EMBL" id="JAEQMG010000149">
    <property type="protein sequence ID" value="MBK6089717.1"/>
    <property type="molecule type" value="Genomic_DNA"/>
</dbReference>
<dbReference type="GO" id="GO:0003852">
    <property type="term" value="F:2-isopropylmalate synthase activity"/>
    <property type="evidence" value="ECO:0007669"/>
    <property type="project" value="InterPro"/>
</dbReference>
<dbReference type="SMART" id="SM00917">
    <property type="entry name" value="LeuA_dimer"/>
    <property type="match status" value="1"/>
</dbReference>
<keyword evidence="8" id="KW-1185">Reference proteome</keyword>
<dbReference type="GO" id="GO:0009098">
    <property type="term" value="P:L-leucine biosynthetic process"/>
    <property type="evidence" value="ECO:0007669"/>
    <property type="project" value="InterPro"/>
</dbReference>
<sequence>MNHIKIAETTLSDEKSTLSFKQKLEIARKLERLGVDAVELPEVGISKADSLLVRTAASFVKGSVLSVAATTSVDAIDRAADALSTASHPRIRVELPMTASIMEYSLHIKQPKMCAYVTKLVEKAKSVCDDVEFTAVDATRAEEAFLKEAVRAAVGAGATAITLCDDAAILLPDDFASFVVRVTEGVDVPVGVKCNNKNGVATAAAILAVKNGAACVKTSIGGEATPLREFGSLIKDIRENYGITSDIRTTELLRTIDQIEWIISGKAHTVTAREIIDDGVRLSLNDTVDTVRENIERIGYDLSDEDIQKVYEEFLRIARKKNVGIKELDAIVASSALQVPETYTIENYVINSGNRISSSAQISLNREGRTVQGIAIGDGPIDAAFHAIEQIIGRRFELDDFSIQTVTQEKEAMGNALVRLRVAGRIYSGTGLSTDIIGASIRAYISAVNKIVYEEE</sequence>
<dbReference type="RefSeq" id="WP_201428425.1">
    <property type="nucleotide sequence ID" value="NZ_JAEQMG010000149.1"/>
</dbReference>
<name>A0A935C4R4_9FIRM</name>
<dbReference type="SUPFAM" id="SSF110921">
    <property type="entry name" value="2-isopropylmalate synthase LeuA, allosteric (dimerisation) domain"/>
    <property type="match status" value="1"/>
</dbReference>
<dbReference type="Pfam" id="PF00682">
    <property type="entry name" value="HMGL-like"/>
    <property type="match status" value="1"/>
</dbReference>
<protein>
    <recommendedName>
        <fullName evidence="1">2-isopropylmalate synthase</fullName>
    </recommendedName>
</protein>
<gene>
    <name evidence="7" type="ORF">JKK62_13890</name>
</gene>
<evidence type="ECO:0000256" key="3">
    <source>
        <dbReference type="ARBA" id="ARBA00022679"/>
    </source>
</evidence>
<dbReference type="PROSITE" id="PS50991">
    <property type="entry name" value="PYR_CT"/>
    <property type="match status" value="1"/>
</dbReference>
<dbReference type="InterPro" id="IPR013785">
    <property type="entry name" value="Aldolase_TIM"/>
</dbReference>
<keyword evidence="2" id="KW-0028">Amino-acid biosynthesis</keyword>
<proteinExistence type="predicted"/>
<dbReference type="PANTHER" id="PTHR10277:SF9">
    <property type="entry name" value="2-ISOPROPYLMALATE SYNTHASE 1, CHLOROPLASTIC-RELATED"/>
    <property type="match status" value="1"/>
</dbReference>
<evidence type="ECO:0000256" key="4">
    <source>
        <dbReference type="ARBA" id="ARBA00023211"/>
    </source>
</evidence>
<dbReference type="InterPro" id="IPR013709">
    <property type="entry name" value="2-isopropylmalate_synth_dimer"/>
</dbReference>
<evidence type="ECO:0000313" key="7">
    <source>
        <dbReference type="EMBL" id="MBK6089717.1"/>
    </source>
</evidence>
<keyword evidence="3" id="KW-0808">Transferase</keyword>
<keyword evidence="5" id="KW-0100">Branched-chain amino acid biosynthesis</keyword>
<dbReference type="InterPro" id="IPR000891">
    <property type="entry name" value="PYR_CT"/>
</dbReference>
<reference evidence="7" key="1">
    <citation type="submission" date="2021-01" db="EMBL/GenBank/DDBJ databases">
        <title>Genome public.</title>
        <authorList>
            <person name="Liu C."/>
            <person name="Sun Q."/>
        </authorList>
    </citation>
    <scope>NUCLEOTIDE SEQUENCE</scope>
    <source>
        <strain evidence="7">M6</strain>
    </source>
</reference>
<dbReference type="Proteomes" id="UP000633365">
    <property type="component" value="Unassembled WGS sequence"/>
</dbReference>
<evidence type="ECO:0000256" key="5">
    <source>
        <dbReference type="ARBA" id="ARBA00023304"/>
    </source>
</evidence>
<feature type="domain" description="Pyruvate carboxyltransferase" evidence="6">
    <location>
        <begin position="4"/>
        <end position="253"/>
    </location>
</feature>
<evidence type="ECO:0000313" key="8">
    <source>
        <dbReference type="Proteomes" id="UP000633365"/>
    </source>
</evidence>
<dbReference type="AlphaFoldDB" id="A0A935C4R4"/>
<evidence type="ECO:0000259" key="6">
    <source>
        <dbReference type="PROSITE" id="PS50991"/>
    </source>
</evidence>
<dbReference type="SUPFAM" id="SSF51569">
    <property type="entry name" value="Aldolase"/>
    <property type="match status" value="1"/>
</dbReference>
<dbReference type="Gene3D" id="3.30.160.270">
    <property type="match status" value="1"/>
</dbReference>
<dbReference type="InterPro" id="IPR036230">
    <property type="entry name" value="LeuA_allosteric_dom_sf"/>
</dbReference>
<dbReference type="Pfam" id="PF08502">
    <property type="entry name" value="LeuA_dimer"/>
    <property type="match status" value="1"/>
</dbReference>
<dbReference type="Gene3D" id="3.20.20.70">
    <property type="entry name" value="Aldolase class I"/>
    <property type="match status" value="1"/>
</dbReference>
<dbReference type="PANTHER" id="PTHR10277">
    <property type="entry name" value="HOMOCITRATE SYNTHASE-RELATED"/>
    <property type="match status" value="1"/>
</dbReference>
<dbReference type="InterPro" id="IPR050073">
    <property type="entry name" value="2-IPM_HCS-like"/>
</dbReference>
<evidence type="ECO:0000256" key="1">
    <source>
        <dbReference type="ARBA" id="ARBA00018198"/>
    </source>
</evidence>
<evidence type="ECO:0000256" key="2">
    <source>
        <dbReference type="ARBA" id="ARBA00022605"/>
    </source>
</evidence>
<organism evidence="7 8">
    <name type="scientific">Ruminococcus difficilis</name>
    <dbReference type="NCBI Taxonomy" id="2763069"/>
    <lineage>
        <taxon>Bacteria</taxon>
        <taxon>Bacillati</taxon>
        <taxon>Bacillota</taxon>
        <taxon>Clostridia</taxon>
        <taxon>Eubacteriales</taxon>
        <taxon>Oscillospiraceae</taxon>
        <taxon>Ruminococcus</taxon>
    </lineage>
</organism>
<accession>A0A935C4R4</accession>
<comment type="caution">
    <text evidence="7">The sequence shown here is derived from an EMBL/GenBank/DDBJ whole genome shotgun (WGS) entry which is preliminary data.</text>
</comment>
<keyword evidence="4" id="KW-0464">Manganese</keyword>